<evidence type="ECO:0000256" key="1">
    <source>
        <dbReference type="SAM" id="Phobius"/>
    </source>
</evidence>
<dbReference type="Proteomes" id="UP000053820">
    <property type="component" value="Unassembled WGS sequence"/>
</dbReference>
<feature type="transmembrane region" description="Helical" evidence="1">
    <location>
        <begin position="7"/>
        <end position="31"/>
    </location>
</feature>
<reference evidence="2 3" key="1">
    <citation type="submission" date="2014-04" db="EMBL/GenBank/DDBJ databases">
        <title>Evolutionary Origins and Diversification of the Mycorrhizal Mutualists.</title>
        <authorList>
            <consortium name="DOE Joint Genome Institute"/>
            <consortium name="Mycorrhizal Genomics Consortium"/>
            <person name="Kohler A."/>
            <person name="Kuo A."/>
            <person name="Nagy L.G."/>
            <person name="Floudas D."/>
            <person name="Copeland A."/>
            <person name="Barry K.W."/>
            <person name="Cichocki N."/>
            <person name="Veneault-Fourrey C."/>
            <person name="LaButti K."/>
            <person name="Lindquist E.A."/>
            <person name="Lipzen A."/>
            <person name="Lundell T."/>
            <person name="Morin E."/>
            <person name="Murat C."/>
            <person name="Riley R."/>
            <person name="Ohm R."/>
            <person name="Sun H."/>
            <person name="Tunlid A."/>
            <person name="Henrissat B."/>
            <person name="Grigoriev I.V."/>
            <person name="Hibbett D.S."/>
            <person name="Martin F."/>
        </authorList>
    </citation>
    <scope>NUCLEOTIDE SEQUENCE [LARGE SCALE GENOMIC DNA]</scope>
    <source>
        <strain evidence="2 3">MD-312</strain>
    </source>
</reference>
<gene>
    <name evidence="2" type="ORF">HYDPIDRAFT_170088</name>
</gene>
<feature type="transmembrane region" description="Helical" evidence="1">
    <location>
        <begin position="51"/>
        <end position="69"/>
    </location>
</feature>
<feature type="transmembrane region" description="Helical" evidence="1">
    <location>
        <begin position="178"/>
        <end position="196"/>
    </location>
</feature>
<feature type="transmembrane region" description="Helical" evidence="1">
    <location>
        <begin position="76"/>
        <end position="99"/>
    </location>
</feature>
<accession>A0A0C9WB91</accession>
<name>A0A0C9WB91_9AGAM</name>
<keyword evidence="1" id="KW-0472">Membrane</keyword>
<evidence type="ECO:0000313" key="2">
    <source>
        <dbReference type="EMBL" id="KIJ60607.1"/>
    </source>
</evidence>
<organism evidence="2 3">
    <name type="scientific">Hydnomerulius pinastri MD-312</name>
    <dbReference type="NCBI Taxonomy" id="994086"/>
    <lineage>
        <taxon>Eukaryota</taxon>
        <taxon>Fungi</taxon>
        <taxon>Dikarya</taxon>
        <taxon>Basidiomycota</taxon>
        <taxon>Agaricomycotina</taxon>
        <taxon>Agaricomycetes</taxon>
        <taxon>Agaricomycetidae</taxon>
        <taxon>Boletales</taxon>
        <taxon>Boletales incertae sedis</taxon>
        <taxon>Leucogyrophana</taxon>
    </lineage>
</organism>
<dbReference type="HOGENOM" id="CLU_066479_1_0_1"/>
<dbReference type="EMBL" id="KN839870">
    <property type="protein sequence ID" value="KIJ60607.1"/>
    <property type="molecule type" value="Genomic_DNA"/>
</dbReference>
<keyword evidence="1" id="KW-1133">Transmembrane helix</keyword>
<proteinExistence type="predicted"/>
<keyword evidence="1" id="KW-0812">Transmembrane</keyword>
<evidence type="ECO:0008006" key="4">
    <source>
        <dbReference type="Google" id="ProtNLM"/>
    </source>
</evidence>
<keyword evidence="3" id="KW-1185">Reference proteome</keyword>
<protein>
    <recommendedName>
        <fullName evidence="4">Tetraspanin</fullName>
    </recommendedName>
</protein>
<dbReference type="AlphaFoldDB" id="A0A0C9WB91"/>
<sequence length="218" mass="24060">MVPKRLMAAWAFFDFCLMAAGIVALVLSVIWREPNLLLNLTFSSADLTGGTVLGIVILVTFALSLVLIAQRGKTPLVILNWLLLVDAIAILFVGTYVWFYTLHERNNYHKVFGMQSDATKIEIQDSVKCCGYFNATDEVAFGGTFCPNQAAAMAANSFCVTPITAFADMTLNNVFSTVYGFMSIVIGLFLATMCVIKKRQEHERFEKIDAKRGGQGFV</sequence>
<evidence type="ECO:0000313" key="3">
    <source>
        <dbReference type="Proteomes" id="UP000053820"/>
    </source>
</evidence>
<dbReference type="OrthoDB" id="2279611at2759"/>